<sequence length="270" mass="30120">MNSSAVEATESKSPSHKRKGCHSAAGKYKHPPHPPKKSRTLEKVNPVCIGDDISTGDNSNGQTALHHVQAQEKAQAHSTVGSCGPVNNTFVHWHALRAIHDASGKHWSFKCGYCSKTCTVPWKVNSNCFDDEQHKPALRNLATHTNSFSAWNIDKDLPFKTSEVLGLKRLFEYLKVKFMLPMETTVRNVLVEMFANLHTTIIKDLANILNNLNEADDPNDNDHYLANKHLPFHYSPENDEAVQEMESQECADADVEACNAEEDEAVDLMS</sequence>
<keyword evidence="3" id="KW-1185">Reference proteome</keyword>
<dbReference type="OrthoDB" id="2800877at2759"/>
<protein>
    <submittedName>
        <fullName evidence="2">Uncharacterized protein</fullName>
    </submittedName>
</protein>
<feature type="compositionally biased region" description="Basic residues" evidence="1">
    <location>
        <begin position="14"/>
        <end position="38"/>
    </location>
</feature>
<evidence type="ECO:0000256" key="1">
    <source>
        <dbReference type="SAM" id="MobiDB-lite"/>
    </source>
</evidence>
<evidence type="ECO:0000313" key="3">
    <source>
        <dbReference type="Proteomes" id="UP000218811"/>
    </source>
</evidence>
<gene>
    <name evidence="2" type="ORF">WOLCODRAFT_19104</name>
</gene>
<dbReference type="EMBL" id="KB468168">
    <property type="protein sequence ID" value="PCH44713.1"/>
    <property type="molecule type" value="Genomic_DNA"/>
</dbReference>
<dbReference type="Proteomes" id="UP000218811">
    <property type="component" value="Unassembled WGS sequence"/>
</dbReference>
<dbReference type="AlphaFoldDB" id="A0A2H3JXK6"/>
<proteinExistence type="predicted"/>
<organism evidence="2 3">
    <name type="scientific">Wolfiporia cocos (strain MD-104)</name>
    <name type="common">Brown rot fungus</name>
    <dbReference type="NCBI Taxonomy" id="742152"/>
    <lineage>
        <taxon>Eukaryota</taxon>
        <taxon>Fungi</taxon>
        <taxon>Dikarya</taxon>
        <taxon>Basidiomycota</taxon>
        <taxon>Agaricomycotina</taxon>
        <taxon>Agaricomycetes</taxon>
        <taxon>Polyporales</taxon>
        <taxon>Phaeolaceae</taxon>
        <taxon>Wolfiporia</taxon>
    </lineage>
</organism>
<reference evidence="2 3" key="1">
    <citation type="journal article" date="2012" name="Science">
        <title>The Paleozoic origin of enzymatic lignin decomposition reconstructed from 31 fungal genomes.</title>
        <authorList>
            <person name="Floudas D."/>
            <person name="Binder M."/>
            <person name="Riley R."/>
            <person name="Barry K."/>
            <person name="Blanchette R.A."/>
            <person name="Henrissat B."/>
            <person name="Martinez A.T."/>
            <person name="Otillar R."/>
            <person name="Spatafora J.W."/>
            <person name="Yadav J.S."/>
            <person name="Aerts A."/>
            <person name="Benoit I."/>
            <person name="Boyd A."/>
            <person name="Carlson A."/>
            <person name="Copeland A."/>
            <person name="Coutinho P.M."/>
            <person name="de Vries R.P."/>
            <person name="Ferreira P."/>
            <person name="Findley K."/>
            <person name="Foster B."/>
            <person name="Gaskell J."/>
            <person name="Glotzer D."/>
            <person name="Gorecki P."/>
            <person name="Heitman J."/>
            <person name="Hesse C."/>
            <person name="Hori C."/>
            <person name="Igarashi K."/>
            <person name="Jurgens J.A."/>
            <person name="Kallen N."/>
            <person name="Kersten P."/>
            <person name="Kohler A."/>
            <person name="Kuees U."/>
            <person name="Kumar T.K.A."/>
            <person name="Kuo A."/>
            <person name="LaButti K."/>
            <person name="Larrondo L.F."/>
            <person name="Lindquist E."/>
            <person name="Ling A."/>
            <person name="Lombard V."/>
            <person name="Lucas S."/>
            <person name="Lundell T."/>
            <person name="Martin R."/>
            <person name="McLaughlin D.J."/>
            <person name="Morgenstern I."/>
            <person name="Morin E."/>
            <person name="Murat C."/>
            <person name="Nagy L.G."/>
            <person name="Nolan M."/>
            <person name="Ohm R.A."/>
            <person name="Patyshakuliyeva A."/>
            <person name="Rokas A."/>
            <person name="Ruiz-Duenas F.J."/>
            <person name="Sabat G."/>
            <person name="Salamov A."/>
            <person name="Samejima M."/>
            <person name="Schmutz J."/>
            <person name="Slot J.C."/>
            <person name="St John F."/>
            <person name="Stenlid J."/>
            <person name="Sun H."/>
            <person name="Sun S."/>
            <person name="Syed K."/>
            <person name="Tsang A."/>
            <person name="Wiebenga A."/>
            <person name="Young D."/>
            <person name="Pisabarro A."/>
            <person name="Eastwood D.C."/>
            <person name="Martin F."/>
            <person name="Cullen D."/>
            <person name="Grigoriev I.V."/>
            <person name="Hibbett D.S."/>
        </authorList>
    </citation>
    <scope>NUCLEOTIDE SEQUENCE [LARGE SCALE GENOMIC DNA]</scope>
    <source>
        <strain evidence="2 3">MD-104</strain>
    </source>
</reference>
<name>A0A2H3JXK6_WOLCO</name>
<accession>A0A2H3JXK6</accession>
<feature type="region of interest" description="Disordered" evidence="1">
    <location>
        <begin position="1"/>
        <end position="41"/>
    </location>
</feature>
<evidence type="ECO:0000313" key="2">
    <source>
        <dbReference type="EMBL" id="PCH44713.1"/>
    </source>
</evidence>
<dbReference type="STRING" id="742152.A0A2H3JXK6"/>